<keyword evidence="1" id="KW-0812">Transmembrane</keyword>
<sequence length="450" mass="50781">MKEKDWKKQLFERLSHYEETAPEGLWADIEARLGAQMPQKHQSARTIPLWVKLAAAAAFAGVLTGNGYLMWMIGCEGSVDGEGSREIAESVMITSKQDPAKVQESTAELAKKSDPMDVLLAQSAGVPQRILQVSDRQIKLESQEDLNVSADPLRPVYVVQDNPVIPEKLEGQTLPEDRFTAQTSTQPLEETIKTDESVSKIKENARESEEVMRELDRQIAQSVNLQHGYAEFCLYTSNGFGDQSNSNGVLMNPMLMDSYNCGKYMSRPNSVYDDPVFLVNYEERQKHHQPISFGLTVNFPISSRIYMVTGLVYTRLRSDFSNMADHVLYKKEQTLYDIGIPVMGQFYAKNRGRLRAYVAIGGQADFNVKTRLIADGVEQELRKDRVQWSANTALGLQYHILPQFAVYAEPGLKYYFDNGSGISTFFKDRPMNFNLQVGLRLALEGDRLTN</sequence>
<dbReference type="InterPro" id="IPR025665">
    <property type="entry name" value="Beta-barrel_OMP_2"/>
</dbReference>
<keyword evidence="1" id="KW-1133">Transmembrane helix</keyword>
<gene>
    <name evidence="3" type="ORF">SAMN04487850_0942</name>
</gene>
<reference evidence="3 4" key="1">
    <citation type="submission" date="2016-10" db="EMBL/GenBank/DDBJ databases">
        <authorList>
            <person name="de Groot N.N."/>
        </authorList>
    </citation>
    <scope>NUCLEOTIDE SEQUENCE [LARGE SCALE GENOMIC DNA]</scope>
    <source>
        <strain evidence="3 4">TC2-24</strain>
    </source>
</reference>
<organism evidence="3 4">
    <name type="scientific">Prevotella aff. ruminicola Tc2-24</name>
    <dbReference type="NCBI Taxonomy" id="81582"/>
    <lineage>
        <taxon>Bacteria</taxon>
        <taxon>Pseudomonadati</taxon>
        <taxon>Bacteroidota</taxon>
        <taxon>Bacteroidia</taxon>
        <taxon>Bacteroidales</taxon>
        <taxon>Prevotellaceae</taxon>
        <taxon>Prevotella</taxon>
    </lineage>
</organism>
<proteinExistence type="predicted"/>
<evidence type="ECO:0000256" key="1">
    <source>
        <dbReference type="SAM" id="Phobius"/>
    </source>
</evidence>
<evidence type="ECO:0000313" key="3">
    <source>
        <dbReference type="EMBL" id="SEV95538.1"/>
    </source>
</evidence>
<evidence type="ECO:0000259" key="2">
    <source>
        <dbReference type="Pfam" id="PF13568"/>
    </source>
</evidence>
<dbReference type="Proteomes" id="UP000199373">
    <property type="component" value="Unassembled WGS sequence"/>
</dbReference>
<keyword evidence="1" id="KW-0472">Membrane</keyword>
<evidence type="ECO:0000313" key="4">
    <source>
        <dbReference type="Proteomes" id="UP000199373"/>
    </source>
</evidence>
<dbReference type="RefSeq" id="WP_091901721.1">
    <property type="nucleotide sequence ID" value="NZ_FOIQ01000002.1"/>
</dbReference>
<protein>
    <recommendedName>
        <fullName evidence="2">Outer membrane protein beta-barrel domain-containing protein</fullName>
    </recommendedName>
</protein>
<accession>A0A1I0N5A6</accession>
<feature type="domain" description="Outer membrane protein beta-barrel" evidence="2">
    <location>
        <begin position="287"/>
        <end position="375"/>
    </location>
</feature>
<dbReference type="Pfam" id="PF13568">
    <property type="entry name" value="OMP_b-brl_2"/>
    <property type="match status" value="1"/>
</dbReference>
<name>A0A1I0N5A6_9BACT</name>
<dbReference type="AlphaFoldDB" id="A0A1I0N5A6"/>
<feature type="transmembrane region" description="Helical" evidence="1">
    <location>
        <begin position="49"/>
        <end position="71"/>
    </location>
</feature>
<keyword evidence="4" id="KW-1185">Reference proteome</keyword>
<dbReference type="EMBL" id="FOIQ01000002">
    <property type="protein sequence ID" value="SEV95538.1"/>
    <property type="molecule type" value="Genomic_DNA"/>
</dbReference>